<name>A0A448JDW1_CAMJU</name>
<reference evidence="1 2" key="1">
    <citation type="submission" date="2018-12" db="EMBL/GenBank/DDBJ databases">
        <authorList>
            <consortium name="Pathogen Informatics"/>
        </authorList>
    </citation>
    <scope>NUCLEOTIDE SEQUENCE [LARGE SCALE GENOMIC DNA]</scope>
    <source>
        <strain evidence="1 2">NCTC11951</strain>
    </source>
</reference>
<protein>
    <submittedName>
        <fullName evidence="1">Tail fiber protein H</fullName>
    </submittedName>
</protein>
<dbReference type="EMBL" id="LR134359">
    <property type="protein sequence ID" value="VEG62944.1"/>
    <property type="molecule type" value="Genomic_DNA"/>
</dbReference>
<organism evidence="1 2">
    <name type="scientific">Campylobacter jejuni subsp. doylei</name>
    <dbReference type="NCBI Taxonomy" id="32021"/>
    <lineage>
        <taxon>Bacteria</taxon>
        <taxon>Pseudomonadati</taxon>
        <taxon>Campylobacterota</taxon>
        <taxon>Epsilonproteobacteria</taxon>
        <taxon>Campylobacterales</taxon>
        <taxon>Campylobacteraceae</taxon>
        <taxon>Campylobacter</taxon>
    </lineage>
</organism>
<proteinExistence type="predicted"/>
<gene>
    <name evidence="1" type="ORF">NCTC11951_02095</name>
</gene>
<evidence type="ECO:0000313" key="1">
    <source>
        <dbReference type="EMBL" id="VEG62944.1"/>
    </source>
</evidence>
<accession>A0A448JDW1</accession>
<sequence>MAKSQYYTILTKIGMAKFIAARASGNGII</sequence>
<evidence type="ECO:0000313" key="2">
    <source>
        <dbReference type="Proteomes" id="UP000275504"/>
    </source>
</evidence>
<dbReference type="AlphaFoldDB" id="A0A448JDW1"/>
<dbReference type="Proteomes" id="UP000275504">
    <property type="component" value="Chromosome"/>
</dbReference>